<dbReference type="Pfam" id="PF13692">
    <property type="entry name" value="Glyco_trans_1_4"/>
    <property type="match status" value="1"/>
</dbReference>
<dbReference type="CDD" id="cd03801">
    <property type="entry name" value="GT4_PimA-like"/>
    <property type="match status" value="1"/>
</dbReference>
<gene>
    <name evidence="4" type="ORF">SAMN04489730_4449</name>
</gene>
<accession>A0A1K1S195</accession>
<evidence type="ECO:0000256" key="1">
    <source>
        <dbReference type="ARBA" id="ARBA00022676"/>
    </source>
</evidence>
<proteinExistence type="predicted"/>
<dbReference type="Gene3D" id="3.40.50.2000">
    <property type="entry name" value="Glycogen Phosphorylase B"/>
    <property type="match status" value="2"/>
</dbReference>
<keyword evidence="5" id="KW-1185">Reference proteome</keyword>
<evidence type="ECO:0000259" key="3">
    <source>
        <dbReference type="Pfam" id="PF13439"/>
    </source>
</evidence>
<dbReference type="STRING" id="546364.SAMN04489730_4449"/>
<dbReference type="RefSeq" id="WP_072478077.1">
    <property type="nucleotide sequence ID" value="NZ_FPJG01000006.1"/>
</dbReference>
<dbReference type="Proteomes" id="UP000182740">
    <property type="component" value="Unassembled WGS sequence"/>
</dbReference>
<dbReference type="OrthoDB" id="3199616at2"/>
<keyword evidence="1" id="KW-0328">Glycosyltransferase</keyword>
<dbReference type="Pfam" id="PF13439">
    <property type="entry name" value="Glyco_transf_4"/>
    <property type="match status" value="1"/>
</dbReference>
<dbReference type="AlphaFoldDB" id="A0A1K1S195"/>
<evidence type="ECO:0000313" key="5">
    <source>
        <dbReference type="Proteomes" id="UP000182740"/>
    </source>
</evidence>
<dbReference type="EMBL" id="FPJG01000006">
    <property type="protein sequence ID" value="SFW78131.1"/>
    <property type="molecule type" value="Genomic_DNA"/>
</dbReference>
<dbReference type="InterPro" id="IPR028098">
    <property type="entry name" value="Glyco_trans_4-like_N"/>
</dbReference>
<dbReference type="PANTHER" id="PTHR12526:SF635">
    <property type="entry name" value="GLYCOSYL TRANSFERASE GROUP 1"/>
    <property type="match status" value="1"/>
</dbReference>
<dbReference type="GO" id="GO:0016757">
    <property type="term" value="F:glycosyltransferase activity"/>
    <property type="evidence" value="ECO:0007669"/>
    <property type="project" value="UniProtKB-KW"/>
</dbReference>
<protein>
    <submittedName>
        <fullName evidence="4">Glycosyltransferase involved in cell wall bisynthesis</fullName>
    </submittedName>
</protein>
<reference evidence="5" key="1">
    <citation type="submission" date="2016-11" db="EMBL/GenBank/DDBJ databases">
        <authorList>
            <person name="Varghese N."/>
            <person name="Submissions S."/>
        </authorList>
    </citation>
    <scope>NUCLEOTIDE SEQUENCE [LARGE SCALE GENOMIC DNA]</scope>
    <source>
        <strain evidence="5">DSM 44671</strain>
    </source>
</reference>
<keyword evidence="2 4" id="KW-0808">Transferase</keyword>
<dbReference type="PANTHER" id="PTHR12526">
    <property type="entry name" value="GLYCOSYLTRANSFERASE"/>
    <property type="match status" value="1"/>
</dbReference>
<evidence type="ECO:0000256" key="2">
    <source>
        <dbReference type="ARBA" id="ARBA00022679"/>
    </source>
</evidence>
<dbReference type="SUPFAM" id="SSF53756">
    <property type="entry name" value="UDP-Glycosyltransferase/glycogen phosphorylase"/>
    <property type="match status" value="1"/>
</dbReference>
<organism evidence="4 5">
    <name type="scientific">Amycolatopsis australiensis</name>
    <dbReference type="NCBI Taxonomy" id="546364"/>
    <lineage>
        <taxon>Bacteria</taxon>
        <taxon>Bacillati</taxon>
        <taxon>Actinomycetota</taxon>
        <taxon>Actinomycetes</taxon>
        <taxon>Pseudonocardiales</taxon>
        <taxon>Pseudonocardiaceae</taxon>
        <taxon>Amycolatopsis</taxon>
    </lineage>
</organism>
<evidence type="ECO:0000313" key="4">
    <source>
        <dbReference type="EMBL" id="SFW78131.1"/>
    </source>
</evidence>
<name>A0A1K1S195_9PSEU</name>
<sequence>MIRIAYLLTQDRGGPVDVTVRLAATLAGEGAEVRVFGPPPARGAELLDGRHTELRVDGKDDVAAAKRARAAIRAWRPDVVHAQDRRAGLVVAGLRAGRGPRPALVQTYHGVPDDVAEPWFRGARGAGGPSAYTRTVLAADAVVARVLDRTIVPAEAMERFLRRRLKVPPARLAHIDNCVGPAVPVPPRGPVRHLLFAGLLVERKGILDLLAALAMPGVLPPDARLTVAGDGPQRAAAERAAQAPPLAGRVTFLGFRPDVPALVAAADALVLPSTMEQQPLVVAEAMTAGKPVVATATGGVPDMVELPGGPSLLAPPGDVPALAGRLRALFAEPDPGRIGRRLAERAHARYRPEPCARRHLALYARVAGLATTVSPAPGHPRPRG</sequence>
<feature type="domain" description="Glycosyltransferase subfamily 4-like N-terminal" evidence="3">
    <location>
        <begin position="13"/>
        <end position="179"/>
    </location>
</feature>